<accession>A0A1B6IGA2</accession>
<protein>
    <recommendedName>
        <fullName evidence="1">N-acetyltransferase domain-containing protein</fullName>
    </recommendedName>
</protein>
<dbReference type="PROSITE" id="PS51186">
    <property type="entry name" value="GNAT"/>
    <property type="match status" value="1"/>
</dbReference>
<evidence type="ECO:0000259" key="1">
    <source>
        <dbReference type="PROSITE" id="PS51186"/>
    </source>
</evidence>
<dbReference type="Gene3D" id="3.40.630.30">
    <property type="match status" value="1"/>
</dbReference>
<evidence type="ECO:0000313" key="2">
    <source>
        <dbReference type="EMBL" id="JAS85951.1"/>
    </source>
</evidence>
<dbReference type="GO" id="GO:0016747">
    <property type="term" value="F:acyltransferase activity, transferring groups other than amino-acyl groups"/>
    <property type="evidence" value="ECO:0007669"/>
    <property type="project" value="InterPro"/>
</dbReference>
<dbReference type="EMBL" id="GECU01021755">
    <property type="protein sequence ID" value="JAS85951.1"/>
    <property type="molecule type" value="Transcribed_RNA"/>
</dbReference>
<feature type="non-terminal residue" evidence="2">
    <location>
        <position position="1"/>
    </location>
</feature>
<gene>
    <name evidence="2" type="ORF">g.5304</name>
</gene>
<dbReference type="InterPro" id="IPR016181">
    <property type="entry name" value="Acyl_CoA_acyltransferase"/>
</dbReference>
<reference evidence="2" key="1">
    <citation type="submission" date="2015-11" db="EMBL/GenBank/DDBJ databases">
        <title>De novo transcriptome assembly of four potential Pierce s Disease insect vectors from Arizona vineyards.</title>
        <authorList>
            <person name="Tassone E.E."/>
        </authorList>
    </citation>
    <scope>NUCLEOTIDE SEQUENCE</scope>
</reference>
<sequence>PSSPNVFGYLNGLHFTKIMAYTAFRSDTPEDRRKVEEMIHDFFRDLPVAAVFGREDSFPQPRMYNIAPEDFIVKATDSAGTIIGFAINKTNLKIYPQVSPDGLEIQEFFQFVKKNSKLDQLPKRTLELRVLWVSKEWRRRGVAKTLVEESMKEAKAAGFEAMRMCCGNEYTARLARKMGWQEQYRLAFQDYPKLSGKNLQLNNAPGHDYIYYYVVNLLTQYI</sequence>
<feature type="domain" description="N-acetyltransferase" evidence="1">
    <location>
        <begin position="22"/>
        <end position="200"/>
    </location>
</feature>
<proteinExistence type="predicted"/>
<dbReference type="InterPro" id="IPR000182">
    <property type="entry name" value="GNAT_dom"/>
</dbReference>
<organism evidence="2">
    <name type="scientific">Homalodisca liturata</name>
    <dbReference type="NCBI Taxonomy" id="320908"/>
    <lineage>
        <taxon>Eukaryota</taxon>
        <taxon>Metazoa</taxon>
        <taxon>Ecdysozoa</taxon>
        <taxon>Arthropoda</taxon>
        <taxon>Hexapoda</taxon>
        <taxon>Insecta</taxon>
        <taxon>Pterygota</taxon>
        <taxon>Neoptera</taxon>
        <taxon>Paraneoptera</taxon>
        <taxon>Hemiptera</taxon>
        <taxon>Auchenorrhyncha</taxon>
        <taxon>Membracoidea</taxon>
        <taxon>Cicadellidae</taxon>
        <taxon>Cicadellinae</taxon>
        <taxon>Proconiini</taxon>
        <taxon>Homalodisca</taxon>
    </lineage>
</organism>
<dbReference type="Pfam" id="PF00583">
    <property type="entry name" value="Acetyltransf_1"/>
    <property type="match status" value="1"/>
</dbReference>
<dbReference type="AlphaFoldDB" id="A0A1B6IGA2"/>
<dbReference type="CDD" id="cd04301">
    <property type="entry name" value="NAT_SF"/>
    <property type="match status" value="1"/>
</dbReference>
<dbReference type="SUPFAM" id="SSF55729">
    <property type="entry name" value="Acyl-CoA N-acyltransferases (Nat)"/>
    <property type="match status" value="1"/>
</dbReference>
<name>A0A1B6IGA2_9HEMI</name>